<feature type="region of interest" description="Disordered" evidence="1">
    <location>
        <begin position="1"/>
        <end position="54"/>
    </location>
</feature>
<proteinExistence type="predicted"/>
<accession>A0A084VIC6</accession>
<dbReference type="Proteomes" id="UP000030765">
    <property type="component" value="Unassembled WGS sequence"/>
</dbReference>
<dbReference type="EMBL" id="ATLV01013344">
    <property type="status" value="NOT_ANNOTATED_CDS"/>
    <property type="molecule type" value="Genomic_DNA"/>
</dbReference>
<evidence type="ECO:0000313" key="2">
    <source>
        <dbReference type="EMBL" id="KFB37720.1"/>
    </source>
</evidence>
<dbReference type="AlphaFoldDB" id="A0A084VIC6"/>
<evidence type="ECO:0000313" key="4">
    <source>
        <dbReference type="Proteomes" id="UP000030765"/>
    </source>
</evidence>
<dbReference type="VEuPathDB" id="VectorBase:ASIC005030"/>
<keyword evidence="2" id="KW-0378">Hydrolase</keyword>
<gene>
    <name evidence="2" type="ORF">ZHAS_00005030</name>
</gene>
<evidence type="ECO:0000313" key="3">
    <source>
        <dbReference type="EnsemblMetazoa" id="ASIC005030-PA"/>
    </source>
</evidence>
<dbReference type="GO" id="GO:0016787">
    <property type="term" value="F:hydrolase activity"/>
    <property type="evidence" value="ECO:0007669"/>
    <property type="project" value="UniProtKB-KW"/>
</dbReference>
<evidence type="ECO:0000256" key="1">
    <source>
        <dbReference type="SAM" id="MobiDB-lite"/>
    </source>
</evidence>
<keyword evidence="4" id="KW-1185">Reference proteome</keyword>
<organism evidence="2">
    <name type="scientific">Anopheles sinensis</name>
    <name type="common">Mosquito</name>
    <dbReference type="NCBI Taxonomy" id="74873"/>
    <lineage>
        <taxon>Eukaryota</taxon>
        <taxon>Metazoa</taxon>
        <taxon>Ecdysozoa</taxon>
        <taxon>Arthropoda</taxon>
        <taxon>Hexapoda</taxon>
        <taxon>Insecta</taxon>
        <taxon>Pterygota</taxon>
        <taxon>Neoptera</taxon>
        <taxon>Endopterygota</taxon>
        <taxon>Diptera</taxon>
        <taxon>Nematocera</taxon>
        <taxon>Culicoidea</taxon>
        <taxon>Culicidae</taxon>
        <taxon>Anophelinae</taxon>
        <taxon>Anopheles</taxon>
    </lineage>
</organism>
<dbReference type="EMBL" id="KE524854">
    <property type="protein sequence ID" value="KFB37720.1"/>
    <property type="molecule type" value="Genomic_DNA"/>
</dbReference>
<name>A0A084VIC6_ANOSI</name>
<dbReference type="EnsemblMetazoa" id="ASIC005030-RA">
    <property type="protein sequence ID" value="ASIC005030-PA"/>
    <property type="gene ID" value="ASIC005030"/>
</dbReference>
<protein>
    <submittedName>
        <fullName evidence="2 3">Hydrolase</fullName>
    </submittedName>
</protein>
<feature type="compositionally biased region" description="Polar residues" evidence="1">
    <location>
        <begin position="1"/>
        <end position="16"/>
    </location>
</feature>
<reference evidence="3" key="2">
    <citation type="submission" date="2020-05" db="UniProtKB">
        <authorList>
            <consortium name="EnsemblMetazoa"/>
        </authorList>
    </citation>
    <scope>IDENTIFICATION</scope>
</reference>
<sequence>MQKAVRSSHQNQNNLPKTRHERNIIAPNDNMPAFGSERAPDASEAHGSGANAKSRRVSVVFRALVRVAVELENKRNKYFVRECFSLDPERPTFAVKLGA</sequence>
<reference evidence="2 4" key="1">
    <citation type="journal article" date="2014" name="BMC Genomics">
        <title>Genome sequence of Anopheles sinensis provides insight into genetics basis of mosquito competence for malaria parasites.</title>
        <authorList>
            <person name="Zhou D."/>
            <person name="Zhang D."/>
            <person name="Ding G."/>
            <person name="Shi L."/>
            <person name="Hou Q."/>
            <person name="Ye Y."/>
            <person name="Xu Y."/>
            <person name="Zhou H."/>
            <person name="Xiong C."/>
            <person name="Li S."/>
            <person name="Yu J."/>
            <person name="Hong S."/>
            <person name="Yu X."/>
            <person name="Zou P."/>
            <person name="Chen C."/>
            <person name="Chang X."/>
            <person name="Wang W."/>
            <person name="Lv Y."/>
            <person name="Sun Y."/>
            <person name="Ma L."/>
            <person name="Shen B."/>
            <person name="Zhu C."/>
        </authorList>
    </citation>
    <scope>NUCLEOTIDE SEQUENCE [LARGE SCALE GENOMIC DNA]</scope>
</reference>